<dbReference type="GO" id="GO:0009298">
    <property type="term" value="P:GDP-mannose biosynthetic process"/>
    <property type="evidence" value="ECO:0007669"/>
    <property type="project" value="UniProtKB-UniPathway"/>
</dbReference>
<dbReference type="Pfam" id="PF20511">
    <property type="entry name" value="PMI_typeI_cat"/>
    <property type="match status" value="1"/>
</dbReference>
<reference evidence="2" key="1">
    <citation type="submission" date="2019-09" db="EMBL/GenBank/DDBJ databases">
        <title>Draft genome information of white flower Hibiscus syriacus.</title>
        <authorList>
            <person name="Kim Y.-M."/>
        </authorList>
    </citation>
    <scope>NUCLEOTIDE SEQUENCE [LARGE SCALE GENOMIC DNA]</scope>
    <source>
        <strain evidence="2">YM2019G1</strain>
    </source>
</reference>
<dbReference type="Proteomes" id="UP000436088">
    <property type="component" value="Unassembled WGS sequence"/>
</dbReference>
<gene>
    <name evidence="2" type="ORF">F3Y22_tig00111213pilonHSYRG00484</name>
</gene>
<dbReference type="PANTHER" id="PTHR10309">
    <property type="entry name" value="MANNOSE-6-PHOSPHATE ISOMERASE"/>
    <property type="match status" value="1"/>
</dbReference>
<dbReference type="GO" id="GO:0005829">
    <property type="term" value="C:cytosol"/>
    <property type="evidence" value="ECO:0007669"/>
    <property type="project" value="TreeGrafter"/>
</dbReference>
<dbReference type="GO" id="GO:0004476">
    <property type="term" value="F:mannose-6-phosphate isomerase activity"/>
    <property type="evidence" value="ECO:0007669"/>
    <property type="project" value="InterPro"/>
</dbReference>
<comment type="caution">
    <text evidence="2">The sequence shown here is derived from an EMBL/GenBank/DDBJ whole genome shotgun (WGS) entry which is preliminary data.</text>
</comment>
<name>A0A6A2YV64_HIBSY</name>
<dbReference type="GO" id="GO:0008270">
    <property type="term" value="F:zinc ion binding"/>
    <property type="evidence" value="ECO:0007669"/>
    <property type="project" value="InterPro"/>
</dbReference>
<sequence length="523" mass="59206">MAKANVEKPSFMADDNGECGSLGLKDWILKNLNVLGHKVLSLAKPFSRQAHPDKELAKELHKLKRNLYKDANHKPEMALAITEFRPFVGSLLLSYDYGNDMHDETLIPNHIQNRDIRYLDILPTTFGNPLWFTDDEMLELRETILYRATELRAVATWEVPVPKIYNEQITDLLDPNQRNLQVEWILCYNFGKGLGTAGASNVPTSSVEANAHSQPVSRVLDSEEATSKLQKKLEELHLRSYNIMALTQLKELKAQIQDLLEKGLIRPSISSLGASILFVNKNDKSMSNVTWAHQCPGGIYGLDELSLSPLPGSDCSGVPRRHPRHVVPAYDIRVDPQKIQAIVEWGLPKNVSEEDKVVAYAALQLKPHECYYPTHDLDLATVVHRGEAPGFELRNDGVLYFSGRLCVLVDTQLHSKILHEVHHSLLNSFTNVLLDEKASSWMTCDMVDVWAAPCEKVPLEVETIREKLNLAMSSRPPDNFSPIVPCALLIDPMYKDRKFLPWRGWNNHGKYDAELDHIILPFF</sequence>
<dbReference type="InterPro" id="IPR046457">
    <property type="entry name" value="PMI_typeI_cat"/>
</dbReference>
<evidence type="ECO:0000259" key="1">
    <source>
        <dbReference type="Pfam" id="PF20511"/>
    </source>
</evidence>
<accession>A0A6A2YV64</accession>
<dbReference type="PRINTS" id="PR00714">
    <property type="entry name" value="MAN6PISMRASE"/>
</dbReference>
<dbReference type="PANTHER" id="PTHR10309:SF0">
    <property type="entry name" value="MANNOSE-6-PHOSPHATE ISOMERASE"/>
    <property type="match status" value="1"/>
</dbReference>
<dbReference type="InterPro" id="IPR014710">
    <property type="entry name" value="RmlC-like_jellyroll"/>
</dbReference>
<dbReference type="SUPFAM" id="SSF51182">
    <property type="entry name" value="RmlC-like cupins"/>
    <property type="match status" value="1"/>
</dbReference>
<dbReference type="Gene3D" id="2.60.120.10">
    <property type="entry name" value="Jelly Rolls"/>
    <property type="match status" value="1"/>
</dbReference>
<dbReference type="Gene3D" id="3.90.1410.10">
    <property type="entry name" value="set domain protein methyltransferase, domain 1"/>
    <property type="match status" value="1"/>
</dbReference>
<keyword evidence="3" id="KW-1185">Reference proteome</keyword>
<dbReference type="AlphaFoldDB" id="A0A6A2YV64"/>
<feature type="domain" description="Phosphomannose isomerase type I catalytic" evidence="1">
    <location>
        <begin position="37"/>
        <end position="87"/>
    </location>
</feature>
<dbReference type="UniPathway" id="UPA00126">
    <property type="reaction ID" value="UER00423"/>
</dbReference>
<dbReference type="InterPro" id="IPR018050">
    <property type="entry name" value="Pmannose_isomerase-type1_CS"/>
</dbReference>
<dbReference type="EMBL" id="VEPZ02001271">
    <property type="protein sequence ID" value="KAE8683219.1"/>
    <property type="molecule type" value="Genomic_DNA"/>
</dbReference>
<proteinExistence type="predicted"/>
<dbReference type="Gene3D" id="3.10.10.10">
    <property type="entry name" value="HIV Type 1 Reverse Transcriptase, subunit A, domain 1"/>
    <property type="match status" value="1"/>
</dbReference>
<organism evidence="2 3">
    <name type="scientific">Hibiscus syriacus</name>
    <name type="common">Rose of Sharon</name>
    <dbReference type="NCBI Taxonomy" id="106335"/>
    <lineage>
        <taxon>Eukaryota</taxon>
        <taxon>Viridiplantae</taxon>
        <taxon>Streptophyta</taxon>
        <taxon>Embryophyta</taxon>
        <taxon>Tracheophyta</taxon>
        <taxon>Spermatophyta</taxon>
        <taxon>Magnoliopsida</taxon>
        <taxon>eudicotyledons</taxon>
        <taxon>Gunneridae</taxon>
        <taxon>Pentapetalae</taxon>
        <taxon>rosids</taxon>
        <taxon>malvids</taxon>
        <taxon>Malvales</taxon>
        <taxon>Malvaceae</taxon>
        <taxon>Malvoideae</taxon>
        <taxon>Hibiscus</taxon>
    </lineage>
</organism>
<dbReference type="InterPro" id="IPR043502">
    <property type="entry name" value="DNA/RNA_pol_sf"/>
</dbReference>
<dbReference type="InterPro" id="IPR016305">
    <property type="entry name" value="Mannose-6-P_Isomerase"/>
</dbReference>
<dbReference type="PROSITE" id="PS00965">
    <property type="entry name" value="PMI_I_1"/>
    <property type="match status" value="1"/>
</dbReference>
<evidence type="ECO:0000313" key="3">
    <source>
        <dbReference type="Proteomes" id="UP000436088"/>
    </source>
</evidence>
<dbReference type="SUPFAM" id="SSF56672">
    <property type="entry name" value="DNA/RNA polymerases"/>
    <property type="match status" value="1"/>
</dbReference>
<protein>
    <recommendedName>
        <fullName evidence="1">Phosphomannose isomerase type I catalytic domain-containing protein</fullName>
    </recommendedName>
</protein>
<dbReference type="InterPro" id="IPR011051">
    <property type="entry name" value="RmlC_Cupin_sf"/>
</dbReference>
<evidence type="ECO:0000313" key="2">
    <source>
        <dbReference type="EMBL" id="KAE8683219.1"/>
    </source>
</evidence>